<dbReference type="Proteomes" id="UP000054078">
    <property type="component" value="Unassembled WGS sequence"/>
</dbReference>
<keyword evidence="1" id="KW-0812">Transmembrane</keyword>
<dbReference type="EMBL" id="LOJF01000010">
    <property type="protein sequence ID" value="KUH58151.1"/>
    <property type="molecule type" value="Genomic_DNA"/>
</dbReference>
<evidence type="ECO:0000313" key="2">
    <source>
        <dbReference type="EMBL" id="KUH58151.1"/>
    </source>
</evidence>
<gene>
    <name evidence="2" type="ORF">AUL39_08020</name>
</gene>
<feature type="transmembrane region" description="Helical" evidence="1">
    <location>
        <begin position="47"/>
        <end position="69"/>
    </location>
</feature>
<keyword evidence="1" id="KW-0472">Membrane</keyword>
<accession>A0A117J401</accession>
<proteinExistence type="predicted"/>
<keyword evidence="3" id="KW-1185">Reference proteome</keyword>
<protein>
    <recommendedName>
        <fullName evidence="4">DUF304 domain-containing protein</fullName>
    </recommendedName>
</protein>
<sequence length="185" mass="20623">MSPQLADLFSVAAAVLPALACLVEWAGSVGISERHHSHHDTYVISSALSRSLAFAMVLMGAIGLMLGWLCDVGGFDASADVVVPFFSSFVVVLFVLWAFMRRYRVSLYDDFMDVRPYFGHMRTVKYDQIERMEWTGVRCGTGFRSLVIHPAGERSVKLPGVLDLEHILTRIDRDDALVGGMPQRR</sequence>
<reference evidence="2 3" key="1">
    <citation type="submission" date="2015-12" db="EMBL/GenBank/DDBJ databases">
        <title>Draft Genome Sequence of Olsenella scatoligenes SK9K4T; a Producer of 3-Methylindole- (skatole) and 4-Methylphenol- (p-cresol) Isolated from Pig Feces.</title>
        <authorList>
            <person name="Li X."/>
            <person name="Borg B."/>
            <person name="Canibe N."/>
        </authorList>
    </citation>
    <scope>NUCLEOTIDE SEQUENCE [LARGE SCALE GENOMIC DNA]</scope>
    <source>
        <strain evidence="2 3">SK9K4</strain>
    </source>
</reference>
<evidence type="ECO:0008006" key="4">
    <source>
        <dbReference type="Google" id="ProtNLM"/>
    </source>
</evidence>
<keyword evidence="1" id="KW-1133">Transmembrane helix</keyword>
<dbReference type="AlphaFoldDB" id="A0A117J401"/>
<dbReference type="RefSeq" id="WP_059055101.1">
    <property type="nucleotide sequence ID" value="NZ_LOJF01000010.1"/>
</dbReference>
<dbReference type="OrthoDB" id="3186432at2"/>
<evidence type="ECO:0000256" key="1">
    <source>
        <dbReference type="SAM" id="Phobius"/>
    </source>
</evidence>
<feature type="transmembrane region" description="Helical" evidence="1">
    <location>
        <begin position="6"/>
        <end position="26"/>
    </location>
</feature>
<dbReference type="STRING" id="1299998.AUL39_08020"/>
<feature type="transmembrane region" description="Helical" evidence="1">
    <location>
        <begin position="81"/>
        <end position="99"/>
    </location>
</feature>
<evidence type="ECO:0000313" key="3">
    <source>
        <dbReference type="Proteomes" id="UP000054078"/>
    </source>
</evidence>
<organism evidence="2 3">
    <name type="scientific">Tractidigestivibacter scatoligenes</name>
    <name type="common">Olsenella scatoligenes</name>
    <dbReference type="NCBI Taxonomy" id="1299998"/>
    <lineage>
        <taxon>Bacteria</taxon>
        <taxon>Bacillati</taxon>
        <taxon>Actinomycetota</taxon>
        <taxon>Coriobacteriia</taxon>
        <taxon>Coriobacteriales</taxon>
        <taxon>Atopobiaceae</taxon>
        <taxon>Tractidigestivibacter</taxon>
    </lineage>
</organism>
<comment type="caution">
    <text evidence="2">The sequence shown here is derived from an EMBL/GenBank/DDBJ whole genome shotgun (WGS) entry which is preliminary data.</text>
</comment>
<name>A0A117J401_TRASO</name>